<protein>
    <submittedName>
        <fullName evidence="2">Uncharacterized protein</fullName>
    </submittedName>
</protein>
<gene>
    <name evidence="2" type="ORF">F2Q68_00014510</name>
</gene>
<feature type="region of interest" description="Disordered" evidence="1">
    <location>
        <begin position="116"/>
        <end position="182"/>
    </location>
</feature>
<evidence type="ECO:0000313" key="3">
    <source>
        <dbReference type="Proteomes" id="UP000712281"/>
    </source>
</evidence>
<accession>A0A8S9HGR9</accession>
<feature type="compositionally biased region" description="Basic and acidic residues" evidence="1">
    <location>
        <begin position="136"/>
        <end position="157"/>
    </location>
</feature>
<reference evidence="2" key="1">
    <citation type="submission" date="2019-12" db="EMBL/GenBank/DDBJ databases">
        <title>Genome sequencing and annotation of Brassica cretica.</title>
        <authorList>
            <person name="Studholme D.J."/>
            <person name="Sarris P.F."/>
        </authorList>
    </citation>
    <scope>NUCLEOTIDE SEQUENCE</scope>
    <source>
        <strain evidence="2">PFS-001/15</strain>
        <tissue evidence="2">Leaf</tissue>
    </source>
</reference>
<proteinExistence type="predicted"/>
<evidence type="ECO:0000256" key="1">
    <source>
        <dbReference type="SAM" id="MobiDB-lite"/>
    </source>
</evidence>
<sequence>MKSSEYPEEFPRKFRGNTKFGFLGISSEYTDGIPRKYQSVGIFRGHFRQTSGPRNFLGSLFARNSVGKFRGISEERRNSEELFPTTCFVEKLRPPASSTSTSLYTPLEAVCSFPLCPRPNDDSDQDETRASSIQSRRREPRGQDEGRLVDPTRRTGELDCTFGAFGPTRPFGELDGALDLDD</sequence>
<organism evidence="2 3">
    <name type="scientific">Brassica cretica</name>
    <name type="common">Mustard</name>
    <dbReference type="NCBI Taxonomy" id="69181"/>
    <lineage>
        <taxon>Eukaryota</taxon>
        <taxon>Viridiplantae</taxon>
        <taxon>Streptophyta</taxon>
        <taxon>Embryophyta</taxon>
        <taxon>Tracheophyta</taxon>
        <taxon>Spermatophyta</taxon>
        <taxon>Magnoliopsida</taxon>
        <taxon>eudicotyledons</taxon>
        <taxon>Gunneridae</taxon>
        <taxon>Pentapetalae</taxon>
        <taxon>rosids</taxon>
        <taxon>malvids</taxon>
        <taxon>Brassicales</taxon>
        <taxon>Brassicaceae</taxon>
        <taxon>Brassiceae</taxon>
        <taxon>Brassica</taxon>
    </lineage>
</organism>
<dbReference type="Proteomes" id="UP000712281">
    <property type="component" value="Unassembled WGS sequence"/>
</dbReference>
<dbReference type="EMBL" id="QGKW02001940">
    <property type="protein sequence ID" value="KAF2555412.1"/>
    <property type="molecule type" value="Genomic_DNA"/>
</dbReference>
<dbReference type="AlphaFoldDB" id="A0A8S9HGR9"/>
<name>A0A8S9HGR9_BRACR</name>
<evidence type="ECO:0000313" key="2">
    <source>
        <dbReference type="EMBL" id="KAF2555412.1"/>
    </source>
</evidence>
<comment type="caution">
    <text evidence="2">The sequence shown here is derived from an EMBL/GenBank/DDBJ whole genome shotgun (WGS) entry which is preliminary data.</text>
</comment>